<reference evidence="1" key="1">
    <citation type="submission" date="2018-05" db="EMBL/GenBank/DDBJ databases">
        <authorList>
            <person name="Lanie J.A."/>
            <person name="Ng W.-L."/>
            <person name="Kazmierczak K.M."/>
            <person name="Andrzejewski T.M."/>
            <person name="Davidsen T.M."/>
            <person name="Wayne K.J."/>
            <person name="Tettelin H."/>
            <person name="Glass J.I."/>
            <person name="Rusch D."/>
            <person name="Podicherti R."/>
            <person name="Tsui H.-C.T."/>
            <person name="Winkler M.E."/>
        </authorList>
    </citation>
    <scope>NUCLEOTIDE SEQUENCE</scope>
</reference>
<organism evidence="1">
    <name type="scientific">marine metagenome</name>
    <dbReference type="NCBI Taxonomy" id="408172"/>
    <lineage>
        <taxon>unclassified sequences</taxon>
        <taxon>metagenomes</taxon>
        <taxon>ecological metagenomes</taxon>
    </lineage>
</organism>
<proteinExistence type="predicted"/>
<name>A0A382A904_9ZZZZ</name>
<gene>
    <name evidence="1" type="ORF">METZ01_LOCUS150882</name>
</gene>
<accession>A0A382A904</accession>
<dbReference type="AlphaFoldDB" id="A0A382A904"/>
<protein>
    <submittedName>
        <fullName evidence="1">Uncharacterized protein</fullName>
    </submittedName>
</protein>
<evidence type="ECO:0000313" key="1">
    <source>
        <dbReference type="EMBL" id="SVA98028.1"/>
    </source>
</evidence>
<dbReference type="EMBL" id="UINC01024427">
    <property type="protein sequence ID" value="SVA98028.1"/>
    <property type="molecule type" value="Genomic_DNA"/>
</dbReference>
<sequence length="50" mass="5699">MIVETSGKLPMHSFKIRCTIGPIRVVIGINIQQIVGYSLAVHRYSEYSEY</sequence>